<evidence type="ECO:0000256" key="1">
    <source>
        <dbReference type="ARBA" id="ARBA00021948"/>
    </source>
</evidence>
<dbReference type="Gene3D" id="3.90.1560.10">
    <property type="entry name" value="ComB-like"/>
    <property type="match status" value="1"/>
</dbReference>
<dbReference type="EMBL" id="SDPM01000002">
    <property type="protein sequence ID" value="RXZ87565.1"/>
    <property type="molecule type" value="Genomic_DNA"/>
</dbReference>
<dbReference type="OrthoDB" id="8588453at2"/>
<sequence length="268" mass="27806">MRLAGRRPSRPTPTRWLGTTRATVARTDLARTDLARTDLGRPDRGRARRGASCAAPPRYPGAVNTALPVDPFSQSTYQVRFEWGTPGIDAVGTDAHIIVLVDGLGVASNAVLAAEDGAEPVAVDAALAARLASIDAVVLAGSLRNRSAVAKRVLEIQEERQGRTMVSIIAAGGTWADGSARFTVEDHLAAGAIIDALVELGIDHTSPEAAVACAAFGGLKNASTHLVSASGSARALAASGDRDRVKSAAKRDATDLVLELRDGVFVTV</sequence>
<organism evidence="3 4">
    <name type="scientific">Agromyces atrinae</name>
    <dbReference type="NCBI Taxonomy" id="592376"/>
    <lineage>
        <taxon>Bacteria</taxon>
        <taxon>Bacillati</taxon>
        <taxon>Actinomycetota</taxon>
        <taxon>Actinomycetes</taxon>
        <taxon>Micrococcales</taxon>
        <taxon>Microbacteriaceae</taxon>
        <taxon>Agromyces</taxon>
    </lineage>
</organism>
<evidence type="ECO:0000313" key="4">
    <source>
        <dbReference type="Proteomes" id="UP000292686"/>
    </source>
</evidence>
<dbReference type="Pfam" id="PF04029">
    <property type="entry name" value="2-ph_phosp"/>
    <property type="match status" value="1"/>
</dbReference>
<keyword evidence="4" id="KW-1185">Reference proteome</keyword>
<evidence type="ECO:0000313" key="3">
    <source>
        <dbReference type="EMBL" id="RXZ87565.1"/>
    </source>
</evidence>
<gene>
    <name evidence="3" type="ORF">ESP50_06530</name>
</gene>
<protein>
    <recommendedName>
        <fullName evidence="1">Probable 2-phosphosulfolactate phosphatase</fullName>
    </recommendedName>
</protein>
<name>A0A4Q2M5Z8_9MICO</name>
<accession>A0A4Q2M5Z8</accession>
<feature type="compositionally biased region" description="Basic and acidic residues" evidence="2">
    <location>
        <begin position="35"/>
        <end position="45"/>
    </location>
</feature>
<dbReference type="GO" id="GO:0000287">
    <property type="term" value="F:magnesium ion binding"/>
    <property type="evidence" value="ECO:0007669"/>
    <property type="project" value="InterPro"/>
</dbReference>
<comment type="caution">
    <text evidence="3">The sequence shown here is derived from an EMBL/GenBank/DDBJ whole genome shotgun (WGS) entry which is preliminary data.</text>
</comment>
<dbReference type="InterPro" id="IPR005238">
    <property type="entry name" value="ComB-like"/>
</dbReference>
<proteinExistence type="predicted"/>
<dbReference type="SUPFAM" id="SSF142823">
    <property type="entry name" value="ComB-like"/>
    <property type="match status" value="1"/>
</dbReference>
<reference evidence="3 4" key="1">
    <citation type="submission" date="2019-01" db="EMBL/GenBank/DDBJ databases">
        <title>Agromyces.</title>
        <authorList>
            <person name="Li J."/>
        </authorList>
    </citation>
    <scope>NUCLEOTIDE SEQUENCE [LARGE SCALE GENOMIC DNA]</scope>
    <source>
        <strain evidence="3 4">DSM 23870</strain>
    </source>
</reference>
<dbReference type="InterPro" id="IPR036702">
    <property type="entry name" value="ComB-like_sf"/>
</dbReference>
<keyword evidence="3" id="KW-0378">Hydrolase</keyword>
<feature type="region of interest" description="Disordered" evidence="2">
    <location>
        <begin position="35"/>
        <end position="55"/>
    </location>
</feature>
<evidence type="ECO:0000256" key="2">
    <source>
        <dbReference type="SAM" id="MobiDB-lite"/>
    </source>
</evidence>
<dbReference type="GO" id="GO:0050532">
    <property type="term" value="F:2-phosphosulfolactate phosphatase activity"/>
    <property type="evidence" value="ECO:0007669"/>
    <property type="project" value="InterPro"/>
</dbReference>
<dbReference type="AlphaFoldDB" id="A0A4Q2M5Z8"/>
<dbReference type="Proteomes" id="UP000292686">
    <property type="component" value="Unassembled WGS sequence"/>
</dbReference>